<dbReference type="InterPro" id="IPR050107">
    <property type="entry name" value="ABC_carbohydrate_import_ATPase"/>
</dbReference>
<dbReference type="PANTHER" id="PTHR43790:SF6">
    <property type="entry name" value="ARABINOSE IMPORT ATP-BINDING PROTEIN ARAG"/>
    <property type="match status" value="1"/>
</dbReference>
<evidence type="ECO:0000313" key="13">
    <source>
        <dbReference type="EMBL" id="MDC7228666.1"/>
    </source>
</evidence>
<name>A0AAJ1IM21_9SPIO</name>
<dbReference type="SUPFAM" id="SSF52540">
    <property type="entry name" value="P-loop containing nucleoside triphosphate hydrolases"/>
    <property type="match status" value="2"/>
</dbReference>
<evidence type="ECO:0000259" key="12">
    <source>
        <dbReference type="PROSITE" id="PS50893"/>
    </source>
</evidence>
<protein>
    <submittedName>
        <fullName evidence="13">L-arabinose ABC transporter ATP-binding protein AraG</fullName>
    </submittedName>
</protein>
<reference evidence="13 14" key="1">
    <citation type="submission" date="2022-12" db="EMBL/GenBank/DDBJ databases">
        <title>Metagenome assembled genome from gulf of manar.</title>
        <authorList>
            <person name="Kohli P."/>
            <person name="Pk S."/>
            <person name="Venkata Ramana C."/>
            <person name="Sasikala C."/>
        </authorList>
    </citation>
    <scope>NUCLEOTIDE SEQUENCE [LARGE SCALE GENOMIC DNA]</scope>
    <source>
        <strain evidence="13">JB008</strain>
    </source>
</reference>
<dbReference type="Pfam" id="PF00005">
    <property type="entry name" value="ABC_tran"/>
    <property type="match status" value="2"/>
</dbReference>
<evidence type="ECO:0000313" key="14">
    <source>
        <dbReference type="Proteomes" id="UP001221217"/>
    </source>
</evidence>
<dbReference type="GO" id="GO:0016887">
    <property type="term" value="F:ATP hydrolysis activity"/>
    <property type="evidence" value="ECO:0007669"/>
    <property type="project" value="InterPro"/>
</dbReference>
<proteinExistence type="predicted"/>
<dbReference type="InterPro" id="IPR017871">
    <property type="entry name" value="ABC_transporter-like_CS"/>
</dbReference>
<dbReference type="FunFam" id="3.40.50.300:FF:000127">
    <property type="entry name" value="Ribose import ATP-binding protein RbsA"/>
    <property type="match status" value="1"/>
</dbReference>
<dbReference type="Proteomes" id="UP001221217">
    <property type="component" value="Unassembled WGS sequence"/>
</dbReference>
<dbReference type="PANTHER" id="PTHR43790">
    <property type="entry name" value="CARBOHYDRATE TRANSPORT ATP-BINDING PROTEIN MG119-RELATED"/>
    <property type="match status" value="1"/>
</dbReference>
<sequence>MTPYLEFNSVGKTFPGVRALNDISFHINQGEVHGLVGENGAGKSTLLKILSGAHPPTEGNLSINGEQMDFRNTRSAIDAGVAIIYQELYLVPDMTVAENLLLGHMPKKRGFVDHKEMNKIAQDQLDFIMEDIDPTQKIKELSIAQRQMIEIAKALLQDSQIIAFDEPTSSLSDKETRRLFKIIKNLSENGKAIIYVSHRMEEIFEICDRVTVFRDGQLVQTFENMKEVTHDILVSRMVGRDISDVYSYRSRPQGKCILNVKNVMGDKLKKPASFEVKQGEILGFFGLVGAGRTELMRLIYGIDQKSSGKIEINSQPADHSSPRESVENGLMYCPEDRKYDGIIPVRSVDENINISARRHHVKAGIFINKKKEAENTMKFIEKLDIKTPSKEQQVGNLSGGNQQKVILARWLSEEVKVLIMDEPTRGIDVGTKNEIYHLMYDLTEEDKGIICISSDLPEVMGVSDRIIIMREGEIVASLNRDEFSEEKILSLALPADEDKNRSEINE</sequence>
<evidence type="ECO:0000256" key="7">
    <source>
        <dbReference type="ARBA" id="ARBA00022737"/>
    </source>
</evidence>
<evidence type="ECO:0000256" key="11">
    <source>
        <dbReference type="ARBA" id="ARBA00023136"/>
    </source>
</evidence>
<evidence type="ECO:0000256" key="2">
    <source>
        <dbReference type="ARBA" id="ARBA00004533"/>
    </source>
</evidence>
<feature type="domain" description="ABC transporter" evidence="12">
    <location>
        <begin position="240"/>
        <end position="496"/>
    </location>
</feature>
<keyword evidence="9 13" id="KW-0067">ATP-binding</keyword>
<keyword evidence="11" id="KW-0472">Membrane</keyword>
<keyword evidence="6" id="KW-0762">Sugar transport</keyword>
<dbReference type="PROSITE" id="PS00211">
    <property type="entry name" value="ABC_TRANSPORTER_1"/>
    <property type="match status" value="1"/>
</dbReference>
<evidence type="ECO:0000256" key="8">
    <source>
        <dbReference type="ARBA" id="ARBA00022741"/>
    </source>
</evidence>
<comment type="subcellular location">
    <subcellularLocation>
        <location evidence="2">Cell inner membrane</location>
    </subcellularLocation>
    <subcellularLocation>
        <location evidence="1">Cell membrane</location>
        <topology evidence="1">Peripheral membrane protein</topology>
    </subcellularLocation>
</comment>
<keyword evidence="3" id="KW-0813">Transport</keyword>
<evidence type="ECO:0000256" key="6">
    <source>
        <dbReference type="ARBA" id="ARBA00022597"/>
    </source>
</evidence>
<dbReference type="GO" id="GO:0005886">
    <property type="term" value="C:plasma membrane"/>
    <property type="evidence" value="ECO:0007669"/>
    <property type="project" value="UniProtKB-SubCell"/>
</dbReference>
<keyword evidence="7" id="KW-0677">Repeat</keyword>
<evidence type="ECO:0000256" key="1">
    <source>
        <dbReference type="ARBA" id="ARBA00004202"/>
    </source>
</evidence>
<dbReference type="EMBL" id="JAQQAL010000053">
    <property type="protein sequence ID" value="MDC7228666.1"/>
    <property type="molecule type" value="Genomic_DNA"/>
</dbReference>
<dbReference type="AlphaFoldDB" id="A0AAJ1IM21"/>
<dbReference type="CDD" id="cd03215">
    <property type="entry name" value="ABC_Carb_Monos_II"/>
    <property type="match status" value="1"/>
</dbReference>
<evidence type="ECO:0000256" key="3">
    <source>
        <dbReference type="ARBA" id="ARBA00022448"/>
    </source>
</evidence>
<keyword evidence="4" id="KW-1003">Cell membrane</keyword>
<evidence type="ECO:0000256" key="10">
    <source>
        <dbReference type="ARBA" id="ARBA00022967"/>
    </source>
</evidence>
<dbReference type="InterPro" id="IPR003593">
    <property type="entry name" value="AAA+_ATPase"/>
</dbReference>
<keyword evidence="10" id="KW-1278">Translocase</keyword>
<dbReference type="InterPro" id="IPR027417">
    <property type="entry name" value="P-loop_NTPase"/>
</dbReference>
<evidence type="ECO:0000256" key="5">
    <source>
        <dbReference type="ARBA" id="ARBA00022519"/>
    </source>
</evidence>
<organism evidence="13 14">
    <name type="scientific">Candidatus Thalassospirochaeta sargassi</name>
    <dbReference type="NCBI Taxonomy" id="3119039"/>
    <lineage>
        <taxon>Bacteria</taxon>
        <taxon>Pseudomonadati</taxon>
        <taxon>Spirochaetota</taxon>
        <taxon>Spirochaetia</taxon>
        <taxon>Spirochaetales</taxon>
        <taxon>Spirochaetaceae</taxon>
        <taxon>Candidatus Thalassospirochaeta</taxon>
    </lineage>
</organism>
<dbReference type="SMART" id="SM00382">
    <property type="entry name" value="AAA"/>
    <property type="match status" value="2"/>
</dbReference>
<comment type="caution">
    <text evidence="13">The sequence shown here is derived from an EMBL/GenBank/DDBJ whole genome shotgun (WGS) entry which is preliminary data.</text>
</comment>
<accession>A0AAJ1IM21</accession>
<dbReference type="InterPro" id="IPR003439">
    <property type="entry name" value="ABC_transporter-like_ATP-bd"/>
</dbReference>
<dbReference type="FunFam" id="3.40.50.300:FF:000126">
    <property type="entry name" value="Galactose/methyl galactoside import ATP-binding protein MglA"/>
    <property type="match status" value="1"/>
</dbReference>
<evidence type="ECO:0000256" key="4">
    <source>
        <dbReference type="ARBA" id="ARBA00022475"/>
    </source>
</evidence>
<keyword evidence="5" id="KW-0997">Cell inner membrane</keyword>
<feature type="domain" description="ABC transporter" evidence="12">
    <location>
        <begin position="5"/>
        <end position="240"/>
    </location>
</feature>
<dbReference type="PROSITE" id="PS50893">
    <property type="entry name" value="ABC_TRANSPORTER_2"/>
    <property type="match status" value="2"/>
</dbReference>
<dbReference type="CDD" id="cd03216">
    <property type="entry name" value="ABC_Carb_Monos_I"/>
    <property type="match status" value="1"/>
</dbReference>
<gene>
    <name evidence="13" type="primary">araG</name>
    <name evidence="13" type="ORF">PQJ61_18030</name>
</gene>
<dbReference type="NCBIfam" id="NF008442">
    <property type="entry name" value="PRK11288.1"/>
    <property type="match status" value="1"/>
</dbReference>
<keyword evidence="8" id="KW-0547">Nucleotide-binding</keyword>
<dbReference type="GO" id="GO:0015749">
    <property type="term" value="P:monosaccharide transmembrane transport"/>
    <property type="evidence" value="ECO:0007669"/>
    <property type="project" value="UniProtKB-ARBA"/>
</dbReference>
<dbReference type="Gene3D" id="3.40.50.300">
    <property type="entry name" value="P-loop containing nucleotide triphosphate hydrolases"/>
    <property type="match status" value="2"/>
</dbReference>
<dbReference type="GO" id="GO:0005524">
    <property type="term" value="F:ATP binding"/>
    <property type="evidence" value="ECO:0007669"/>
    <property type="project" value="UniProtKB-KW"/>
</dbReference>
<evidence type="ECO:0000256" key="9">
    <source>
        <dbReference type="ARBA" id="ARBA00022840"/>
    </source>
</evidence>